<name>A0A7R9HJC7_TIMPO</name>
<sequence length="73" mass="8115">MPLHNYSLGSPSTLSKKLKELFLSRNNARQVHAAKILLENLKARPSLSESLLKEDVAESLAETMTKIHAPFLS</sequence>
<dbReference type="EMBL" id="OD053532">
    <property type="protein sequence ID" value="CAD7421534.1"/>
    <property type="molecule type" value="Genomic_DNA"/>
</dbReference>
<organism evidence="1">
    <name type="scientific">Timema poppense</name>
    <name type="common">Walking stick</name>
    <dbReference type="NCBI Taxonomy" id="170557"/>
    <lineage>
        <taxon>Eukaryota</taxon>
        <taxon>Metazoa</taxon>
        <taxon>Ecdysozoa</taxon>
        <taxon>Arthropoda</taxon>
        <taxon>Hexapoda</taxon>
        <taxon>Insecta</taxon>
        <taxon>Pterygota</taxon>
        <taxon>Neoptera</taxon>
        <taxon>Polyneoptera</taxon>
        <taxon>Phasmatodea</taxon>
        <taxon>Timematodea</taxon>
        <taxon>Timematoidea</taxon>
        <taxon>Timematidae</taxon>
        <taxon>Timema</taxon>
    </lineage>
</organism>
<gene>
    <name evidence="1" type="ORF">TPSB3V08_LOCUS14949</name>
</gene>
<reference evidence="1" key="1">
    <citation type="submission" date="2020-11" db="EMBL/GenBank/DDBJ databases">
        <authorList>
            <person name="Tran Van P."/>
        </authorList>
    </citation>
    <scope>NUCLEOTIDE SEQUENCE</scope>
</reference>
<accession>A0A7R9HJC7</accession>
<evidence type="ECO:0000313" key="1">
    <source>
        <dbReference type="EMBL" id="CAD7421534.1"/>
    </source>
</evidence>
<protein>
    <submittedName>
        <fullName evidence="1">Uncharacterized protein</fullName>
    </submittedName>
</protein>
<proteinExistence type="predicted"/>
<dbReference type="AlphaFoldDB" id="A0A7R9HJC7"/>